<protein>
    <submittedName>
        <fullName evidence="3">Uncharacterized protein</fullName>
    </submittedName>
</protein>
<feature type="transmembrane region" description="Helical" evidence="2">
    <location>
        <begin position="12"/>
        <end position="34"/>
    </location>
</feature>
<name>A0A7Z1AUC2_9PSEU</name>
<feature type="transmembrane region" description="Helical" evidence="2">
    <location>
        <begin position="70"/>
        <end position="90"/>
    </location>
</feature>
<gene>
    <name evidence="3" type="ORF">BLA60_41175</name>
</gene>
<accession>A0A7Z1AUC2</accession>
<keyword evidence="2" id="KW-1133">Transmembrane helix</keyword>
<sequence>MTAMRLYRLAELLLPGLFVGFIAGLVAGGLAGFVGQPIGWALVTGLALGIPLALLGAGYTMLLVQNKVRLGGFAPAALYWLIAYPAARLLHEVTTSAVIGGTPRLPEDVFGFLAYQGIVSAGFSIGFLWMHERVAPRYWQRISEHNPAAAKVYVRYAEHARIIFEAKERRKAMRGQVRAARRGGRPAGTPSPTADRPPARPGKNVAKPEGRKATSTTR</sequence>
<feature type="region of interest" description="Disordered" evidence="1">
    <location>
        <begin position="174"/>
        <end position="218"/>
    </location>
</feature>
<evidence type="ECO:0000313" key="3">
    <source>
        <dbReference type="EMBL" id="OLF04339.1"/>
    </source>
</evidence>
<evidence type="ECO:0000313" key="4">
    <source>
        <dbReference type="Proteomes" id="UP000185696"/>
    </source>
</evidence>
<feature type="transmembrane region" description="Helical" evidence="2">
    <location>
        <begin position="110"/>
        <end position="130"/>
    </location>
</feature>
<evidence type="ECO:0000256" key="2">
    <source>
        <dbReference type="SAM" id="Phobius"/>
    </source>
</evidence>
<evidence type="ECO:0000256" key="1">
    <source>
        <dbReference type="SAM" id="MobiDB-lite"/>
    </source>
</evidence>
<organism evidence="3 4">
    <name type="scientific">Actinophytocola xinjiangensis</name>
    <dbReference type="NCBI Taxonomy" id="485602"/>
    <lineage>
        <taxon>Bacteria</taxon>
        <taxon>Bacillati</taxon>
        <taxon>Actinomycetota</taxon>
        <taxon>Actinomycetes</taxon>
        <taxon>Pseudonocardiales</taxon>
        <taxon>Pseudonocardiaceae</taxon>
    </lineage>
</organism>
<dbReference type="AlphaFoldDB" id="A0A7Z1AUC2"/>
<keyword evidence="4" id="KW-1185">Reference proteome</keyword>
<keyword evidence="2" id="KW-0472">Membrane</keyword>
<feature type="transmembrane region" description="Helical" evidence="2">
    <location>
        <begin position="40"/>
        <end position="63"/>
    </location>
</feature>
<proteinExistence type="predicted"/>
<comment type="caution">
    <text evidence="3">The sequence shown here is derived from an EMBL/GenBank/DDBJ whole genome shotgun (WGS) entry which is preliminary data.</text>
</comment>
<dbReference type="EMBL" id="MSIF01000047">
    <property type="protein sequence ID" value="OLF04339.1"/>
    <property type="molecule type" value="Genomic_DNA"/>
</dbReference>
<dbReference type="Proteomes" id="UP000185696">
    <property type="component" value="Unassembled WGS sequence"/>
</dbReference>
<feature type="compositionally biased region" description="Basic residues" evidence="1">
    <location>
        <begin position="174"/>
        <end position="184"/>
    </location>
</feature>
<reference evidence="3 4" key="1">
    <citation type="submission" date="2016-12" db="EMBL/GenBank/DDBJ databases">
        <title>The draft genome sequence of Actinophytocola xinjiangensis.</title>
        <authorList>
            <person name="Wang W."/>
            <person name="Yuan L."/>
        </authorList>
    </citation>
    <scope>NUCLEOTIDE SEQUENCE [LARGE SCALE GENOMIC DNA]</scope>
    <source>
        <strain evidence="3 4">CGMCC 4.4663</strain>
    </source>
</reference>
<keyword evidence="2" id="KW-0812">Transmembrane</keyword>